<dbReference type="EMBL" id="WJPP01000005">
    <property type="protein sequence ID" value="MRH79020.1"/>
    <property type="molecule type" value="Genomic_DNA"/>
</dbReference>
<dbReference type="Gene3D" id="3.40.50.720">
    <property type="entry name" value="NAD(P)-binding Rossmann-like Domain"/>
    <property type="match status" value="1"/>
</dbReference>
<dbReference type="SUPFAM" id="SSF51735">
    <property type="entry name" value="NAD(P)-binding Rossmann-fold domains"/>
    <property type="match status" value="1"/>
</dbReference>
<protein>
    <submittedName>
        <fullName evidence="2">NAD-dependent epimerase/dehydratase family protein</fullName>
    </submittedName>
</protein>
<dbReference type="Proteomes" id="UP000433788">
    <property type="component" value="Unassembled WGS sequence"/>
</dbReference>
<evidence type="ECO:0000313" key="2">
    <source>
        <dbReference type="EMBL" id="MRH79020.1"/>
    </source>
</evidence>
<dbReference type="AlphaFoldDB" id="A0A6N7QTX1"/>
<evidence type="ECO:0000313" key="3">
    <source>
        <dbReference type="Proteomes" id="UP000433788"/>
    </source>
</evidence>
<sequence length="304" mass="32026">MKPRAVAVTGASGWIGRVVCAEGARRGFAMRALTRSQAELGPDTQWGPWLDGVDTLIHCAARVHVMDRAGQADEAGFHRVNALGTACLAKAAAAAGVRRMIFLSSIKVNGELASAEQPFRADDTPAPADAYARSKAAAEAALWEVVAQSDLEGVVVRPPLVHGPGVGGNLASLLNAVARGWPLPLGAVNNQRSLIGRANLVDGLLHCINAPTAPGRVWLMRDAHMPSTPELITEIATAMNKKNLLIKVPVPIIRGIGQISGQKSRVERLIGSLCMDVGDTEAVLGWRPPLTFKAGIEQMVKGDG</sequence>
<evidence type="ECO:0000259" key="1">
    <source>
        <dbReference type="Pfam" id="PF01370"/>
    </source>
</evidence>
<accession>A0A6N7QTX1</accession>
<keyword evidence="3" id="KW-1185">Reference proteome</keyword>
<feature type="domain" description="NAD-dependent epimerase/dehydratase" evidence="1">
    <location>
        <begin position="6"/>
        <end position="213"/>
    </location>
</feature>
<dbReference type="InterPro" id="IPR036291">
    <property type="entry name" value="NAD(P)-bd_dom_sf"/>
</dbReference>
<dbReference type="Pfam" id="PF01370">
    <property type="entry name" value="Epimerase"/>
    <property type="match status" value="1"/>
</dbReference>
<name>A0A6N7QTX1_9GAMM</name>
<comment type="caution">
    <text evidence="2">The sequence shown here is derived from an EMBL/GenBank/DDBJ whole genome shotgun (WGS) entry which is preliminary data.</text>
</comment>
<dbReference type="InterPro" id="IPR051783">
    <property type="entry name" value="NAD(P)-dependent_oxidoreduct"/>
</dbReference>
<reference evidence="2 3" key="1">
    <citation type="submission" date="2019-11" db="EMBL/GenBank/DDBJ databases">
        <authorList>
            <person name="Zhang X.Y."/>
        </authorList>
    </citation>
    <scope>NUCLEOTIDE SEQUENCE [LARGE SCALE GENOMIC DNA]</scope>
    <source>
        <strain evidence="2 3">C176</strain>
    </source>
</reference>
<dbReference type="InterPro" id="IPR001509">
    <property type="entry name" value="Epimerase_deHydtase"/>
</dbReference>
<dbReference type="PANTHER" id="PTHR48079">
    <property type="entry name" value="PROTEIN YEEZ"/>
    <property type="match status" value="1"/>
</dbReference>
<dbReference type="GO" id="GO:0004029">
    <property type="term" value="F:aldehyde dehydrogenase (NAD+) activity"/>
    <property type="evidence" value="ECO:0007669"/>
    <property type="project" value="TreeGrafter"/>
</dbReference>
<dbReference type="GO" id="GO:0005737">
    <property type="term" value="C:cytoplasm"/>
    <property type="evidence" value="ECO:0007669"/>
    <property type="project" value="TreeGrafter"/>
</dbReference>
<dbReference type="PANTHER" id="PTHR48079:SF6">
    <property type="entry name" value="NAD(P)-BINDING DOMAIN-CONTAINING PROTEIN-RELATED"/>
    <property type="match status" value="1"/>
</dbReference>
<proteinExistence type="predicted"/>
<gene>
    <name evidence="2" type="ORF">GH984_09935</name>
</gene>
<organism evidence="2 3">
    <name type="scientific">Spiribacter salilacus</name>
    <dbReference type="NCBI Taxonomy" id="2664894"/>
    <lineage>
        <taxon>Bacteria</taxon>
        <taxon>Pseudomonadati</taxon>
        <taxon>Pseudomonadota</taxon>
        <taxon>Gammaproteobacteria</taxon>
        <taxon>Chromatiales</taxon>
        <taxon>Ectothiorhodospiraceae</taxon>
        <taxon>Spiribacter</taxon>
    </lineage>
</organism>
<dbReference type="RefSeq" id="WP_153720066.1">
    <property type="nucleotide sequence ID" value="NZ_WJPP01000005.1"/>
</dbReference>